<gene>
    <name evidence="1" type="ORF">UFOPK3720_01048</name>
</gene>
<dbReference type="EMBL" id="CAFBNB010000195">
    <property type="protein sequence ID" value="CAB4937118.1"/>
    <property type="molecule type" value="Genomic_DNA"/>
</dbReference>
<sequence length="128" mass="13816">MERAAQFAHPAILGTQCTATMEAHVVERLDRTAVSTHADELVGGDVVGDVVTGLGDLISAAHHLPDPPPDLLNLAVVPLAGDEALDIERLGTEILVDAVAQDRRHRTSVGVEELLDARRGRHRRQRLI</sequence>
<protein>
    <submittedName>
        <fullName evidence="1">Unannotated protein</fullName>
    </submittedName>
</protein>
<organism evidence="1">
    <name type="scientific">freshwater metagenome</name>
    <dbReference type="NCBI Taxonomy" id="449393"/>
    <lineage>
        <taxon>unclassified sequences</taxon>
        <taxon>metagenomes</taxon>
        <taxon>ecological metagenomes</taxon>
    </lineage>
</organism>
<dbReference type="AlphaFoldDB" id="A0A6J7J177"/>
<reference evidence="1" key="1">
    <citation type="submission" date="2020-05" db="EMBL/GenBank/DDBJ databases">
        <authorList>
            <person name="Chiriac C."/>
            <person name="Salcher M."/>
            <person name="Ghai R."/>
            <person name="Kavagutti S V."/>
        </authorList>
    </citation>
    <scope>NUCLEOTIDE SEQUENCE</scope>
</reference>
<name>A0A6J7J177_9ZZZZ</name>
<accession>A0A6J7J177</accession>
<proteinExistence type="predicted"/>
<evidence type="ECO:0000313" key="1">
    <source>
        <dbReference type="EMBL" id="CAB4937118.1"/>
    </source>
</evidence>